<dbReference type="SUPFAM" id="SSF82771">
    <property type="entry name" value="GIY-YIG endonuclease"/>
    <property type="match status" value="1"/>
</dbReference>
<keyword evidence="3" id="KW-0378">Hydrolase</keyword>
<dbReference type="PANTHER" id="PTHR34477:SF1">
    <property type="entry name" value="UPF0213 PROTEIN YHBQ"/>
    <property type="match status" value="1"/>
</dbReference>
<dbReference type="RefSeq" id="WP_055150879.1">
    <property type="nucleotide sequence ID" value="NZ_JXSZ01000013.1"/>
</dbReference>
<dbReference type="EMBL" id="LGTQ01000013">
    <property type="protein sequence ID" value="KPM46972.1"/>
    <property type="molecule type" value="Genomic_DNA"/>
</dbReference>
<dbReference type="AlphaFoldDB" id="A0A0N8H9C3"/>
<dbReference type="Gene3D" id="3.40.1440.10">
    <property type="entry name" value="GIY-YIG endonuclease"/>
    <property type="match status" value="1"/>
</dbReference>
<dbReference type="CDD" id="cd10449">
    <property type="entry name" value="GIY-YIG_SLX1_like"/>
    <property type="match status" value="1"/>
</dbReference>
<organism evidence="3 4">
    <name type="scientific">Jiulongibacter sediminis</name>
    <dbReference type="NCBI Taxonomy" id="1605367"/>
    <lineage>
        <taxon>Bacteria</taxon>
        <taxon>Pseudomonadati</taxon>
        <taxon>Bacteroidota</taxon>
        <taxon>Cytophagia</taxon>
        <taxon>Cytophagales</taxon>
        <taxon>Leadbetterellaceae</taxon>
        <taxon>Jiulongibacter</taxon>
    </lineage>
</organism>
<keyword evidence="3" id="KW-0255">Endonuclease</keyword>
<dbReference type="InterPro" id="IPR035901">
    <property type="entry name" value="GIY-YIG_endonuc_sf"/>
</dbReference>
<evidence type="ECO:0000256" key="1">
    <source>
        <dbReference type="ARBA" id="ARBA00007435"/>
    </source>
</evidence>
<dbReference type="PANTHER" id="PTHR34477">
    <property type="entry name" value="UPF0213 PROTEIN YHBQ"/>
    <property type="match status" value="1"/>
</dbReference>
<evidence type="ECO:0000259" key="2">
    <source>
        <dbReference type="PROSITE" id="PS50164"/>
    </source>
</evidence>
<keyword evidence="3" id="KW-0540">Nuclease</keyword>
<dbReference type="PROSITE" id="PS50164">
    <property type="entry name" value="GIY_YIG"/>
    <property type="match status" value="1"/>
</dbReference>
<dbReference type="STRING" id="1605367.AFM12_17240"/>
<dbReference type="Proteomes" id="UP000050454">
    <property type="component" value="Unassembled WGS sequence"/>
</dbReference>
<dbReference type="Pfam" id="PF01541">
    <property type="entry name" value="GIY-YIG"/>
    <property type="match status" value="1"/>
</dbReference>
<accession>A0A0N8H9C3</accession>
<comment type="similarity">
    <text evidence="1">Belongs to the UPF0213 family.</text>
</comment>
<proteinExistence type="inferred from homology"/>
<dbReference type="InterPro" id="IPR000305">
    <property type="entry name" value="GIY-YIG_endonuc"/>
</dbReference>
<reference evidence="3 4" key="1">
    <citation type="submission" date="2015-07" db="EMBL/GenBank/DDBJ databases">
        <title>The draft genome sequence of Leadbetterella sp. JN14-9.</title>
        <authorList>
            <person name="Liu Y."/>
            <person name="Du J."/>
            <person name="Shao Z."/>
        </authorList>
    </citation>
    <scope>NUCLEOTIDE SEQUENCE [LARGE SCALE GENOMIC DNA]</scope>
    <source>
        <strain evidence="3 4">JN14-9</strain>
    </source>
</reference>
<name>A0A0N8H9C3_9BACT</name>
<dbReference type="OrthoDB" id="1495241at2"/>
<feature type="domain" description="GIY-YIG" evidence="2">
    <location>
        <begin position="1"/>
        <end position="81"/>
    </location>
</feature>
<comment type="caution">
    <text evidence="3">The sequence shown here is derived from an EMBL/GenBank/DDBJ whole genome shotgun (WGS) entry which is preliminary data.</text>
</comment>
<dbReference type="GO" id="GO:0004519">
    <property type="term" value="F:endonuclease activity"/>
    <property type="evidence" value="ECO:0007669"/>
    <property type="project" value="UniProtKB-KW"/>
</dbReference>
<sequence length="82" mass="9983">MPYFTYILRSKKDQGFYFGQTQNLDERIRKHNAGKVKSTKARKPFTLHYKEEFITRSEAYQREQFFKSLEGRNWLKSNKIID</sequence>
<keyword evidence="4" id="KW-1185">Reference proteome</keyword>
<protein>
    <submittedName>
        <fullName evidence="3">Endonuclease</fullName>
    </submittedName>
</protein>
<dbReference type="InterPro" id="IPR050190">
    <property type="entry name" value="UPF0213_domain"/>
</dbReference>
<gene>
    <name evidence="3" type="ORF">AFM12_17240</name>
</gene>
<evidence type="ECO:0000313" key="3">
    <source>
        <dbReference type="EMBL" id="KPM46972.1"/>
    </source>
</evidence>
<evidence type="ECO:0000313" key="4">
    <source>
        <dbReference type="Proteomes" id="UP000050454"/>
    </source>
</evidence>